<dbReference type="EMBL" id="CP106831">
    <property type="protein sequence ID" value="WIH96552.1"/>
    <property type="molecule type" value="Genomic_DNA"/>
</dbReference>
<organism evidence="1 2">
    <name type="scientific">Empedobacter falsenii</name>
    <dbReference type="NCBI Taxonomy" id="343874"/>
    <lineage>
        <taxon>Bacteria</taxon>
        <taxon>Pseudomonadati</taxon>
        <taxon>Bacteroidota</taxon>
        <taxon>Flavobacteriia</taxon>
        <taxon>Flavobacteriales</taxon>
        <taxon>Weeksellaceae</taxon>
        <taxon>Empedobacter</taxon>
    </lineage>
</organism>
<evidence type="ECO:0000313" key="1">
    <source>
        <dbReference type="EMBL" id="WIH96552.1"/>
    </source>
</evidence>
<evidence type="ECO:0000313" key="2">
    <source>
        <dbReference type="Proteomes" id="UP001223501"/>
    </source>
</evidence>
<dbReference type="Proteomes" id="UP001223501">
    <property type="component" value="Chromosome"/>
</dbReference>
<protein>
    <submittedName>
        <fullName evidence="1">Uncharacterized protein</fullName>
    </submittedName>
</protein>
<keyword evidence="2" id="KW-1185">Reference proteome</keyword>
<proteinExistence type="predicted"/>
<accession>A0ABY8V5X9</accession>
<sequence>MNKVQFSFVLGMHYEDVEFDVEILNDRIIGYDSYRYIGKSIKGVEIKLIFHWDILVGILIQDCNNLEQYNLDEYYKICNYYIKSEISISMLVV</sequence>
<dbReference type="RefSeq" id="WP_284583102.1">
    <property type="nucleotide sequence ID" value="NZ_CP106831.1"/>
</dbReference>
<reference evidence="1 2" key="1">
    <citation type="submission" date="2022-09" db="EMBL/GenBank/DDBJ databases">
        <title>Whole genome sequencing analysis of tet(X)-positive Empedobacter falsenii YWS9-3.</title>
        <authorList>
            <person name="Chen C."/>
            <person name="Lv Y.-L."/>
        </authorList>
    </citation>
    <scope>NUCLEOTIDE SEQUENCE [LARGE SCALE GENOMIC DNA]</scope>
    <source>
        <strain evidence="1 2">YWS9-3_T</strain>
    </source>
</reference>
<name>A0ABY8V5X9_9FLAO</name>
<gene>
    <name evidence="1" type="ORF">OBA43_09760</name>
</gene>